<protein>
    <submittedName>
        <fullName evidence="1">Uncharacterized protein</fullName>
    </submittedName>
</protein>
<reference evidence="1 2" key="1">
    <citation type="submission" date="2019-12" db="EMBL/GenBank/DDBJ databases">
        <title>Erwinia sp. nov., isolated from droppings of birds in the Qinghai-Tiebt plateau of China.</title>
        <authorList>
            <person name="Ge Y."/>
        </authorList>
    </citation>
    <scope>NUCLEOTIDE SEQUENCE [LARGE SCALE GENOMIC DNA]</scope>
    <source>
        <strain evidence="1 2">J780</strain>
    </source>
</reference>
<organism evidence="1 2">
    <name type="scientific">Erwinia sorbitola</name>
    <dbReference type="NCBI Taxonomy" id="2681984"/>
    <lineage>
        <taxon>Bacteria</taxon>
        <taxon>Pseudomonadati</taxon>
        <taxon>Pseudomonadota</taxon>
        <taxon>Gammaproteobacteria</taxon>
        <taxon>Enterobacterales</taxon>
        <taxon>Erwiniaceae</taxon>
        <taxon>Erwinia</taxon>
    </lineage>
</organism>
<dbReference type="AlphaFoldDB" id="A0A6I6EUW6"/>
<evidence type="ECO:0000313" key="1">
    <source>
        <dbReference type="EMBL" id="QGU88103.1"/>
    </source>
</evidence>
<dbReference type="KEGG" id="erwi:GN242_13105"/>
<dbReference type="Proteomes" id="UP000424752">
    <property type="component" value="Chromosome"/>
</dbReference>
<dbReference type="EMBL" id="CP046509">
    <property type="protein sequence ID" value="QGU88103.1"/>
    <property type="molecule type" value="Genomic_DNA"/>
</dbReference>
<proteinExistence type="predicted"/>
<dbReference type="RefSeq" id="WP_156287631.1">
    <property type="nucleotide sequence ID" value="NZ_CP046509.1"/>
</dbReference>
<gene>
    <name evidence="1" type="ORF">GN242_13105</name>
</gene>
<accession>A0A6I6EUW6</accession>
<name>A0A6I6EUW6_9GAMM</name>
<sequence>MQYNYISDKELFLIKERCEKTTKGPWVSYIEGRDHFSGSNFIMTGDENNRGEDIELIGATIEDQEFIAHAKQDIPRLINEIERLNKLIKNT</sequence>
<evidence type="ECO:0000313" key="2">
    <source>
        <dbReference type="Proteomes" id="UP000424752"/>
    </source>
</evidence>